<feature type="signal peptide" evidence="4">
    <location>
        <begin position="1"/>
        <end position="19"/>
    </location>
</feature>
<comment type="caution">
    <text evidence="6">The sequence shown here is derived from an EMBL/GenBank/DDBJ whole genome shotgun (WGS) entry which is preliminary data.</text>
</comment>
<dbReference type="EMBL" id="CALSGD010001524">
    <property type="protein sequence ID" value="CAH6901393.1"/>
    <property type="molecule type" value="Genomic_DNA"/>
</dbReference>
<dbReference type="AlphaFoldDB" id="A0AAU9ZUS9"/>
<organism evidence="6 7">
    <name type="scientific">Phodopus roborovskii</name>
    <name type="common">Roborovski's desert hamster</name>
    <name type="synonym">Cricetulus roborovskii</name>
    <dbReference type="NCBI Taxonomy" id="109678"/>
    <lineage>
        <taxon>Eukaryota</taxon>
        <taxon>Metazoa</taxon>
        <taxon>Chordata</taxon>
        <taxon>Craniata</taxon>
        <taxon>Vertebrata</taxon>
        <taxon>Euteleostomi</taxon>
        <taxon>Mammalia</taxon>
        <taxon>Eutheria</taxon>
        <taxon>Euarchontoglires</taxon>
        <taxon>Glires</taxon>
        <taxon>Rodentia</taxon>
        <taxon>Myomorpha</taxon>
        <taxon>Muroidea</taxon>
        <taxon>Cricetidae</taxon>
        <taxon>Cricetinae</taxon>
        <taxon>Phodopus</taxon>
    </lineage>
</organism>
<gene>
    <name evidence="6" type="primary">Prss48</name>
    <name evidence="6" type="ORF">PHOROB_LOCUS12701</name>
</gene>
<dbReference type="CDD" id="cd00190">
    <property type="entry name" value="Tryp_SPc"/>
    <property type="match status" value="1"/>
</dbReference>
<dbReference type="InterPro" id="IPR043504">
    <property type="entry name" value="Peptidase_S1_PA_chymotrypsin"/>
</dbReference>
<dbReference type="PROSITE" id="PS00135">
    <property type="entry name" value="TRYPSIN_SER"/>
    <property type="match status" value="1"/>
</dbReference>
<accession>A0AAU9ZUS9</accession>
<dbReference type="SMART" id="SM00020">
    <property type="entry name" value="Tryp_SPc"/>
    <property type="match status" value="1"/>
</dbReference>
<sequence length="312" mass="34912">MSPAFSVSMVLLLLMLGSCQCPFTRKKTLQSVCGRPVYSGRIVGGQAAVLGRWPWQVSLQLDRNHVCGGSLISKHWVLTAAHCIKESWYAFLYSVWLGSIDVNYSSKGKEYYVSKIVKYPKRDGISADIALLKLSTPVTFTTVILPICLPNISKQHTLPDSCWVTGWGQNMKGQYPSILQEVEVPIINSRKCEQMYNPISIFIPELERVIKKDEFCASDLLLKKDSCKGDSGGPLSCYVDGVWIQIGIVSWGLECGKIPPGVYANVTYYQKWISAIISRAQGLGGNCTYITSCFLLLFFFLWLSWDPPEPWP</sequence>
<keyword evidence="2" id="KW-0378">Hydrolase</keyword>
<dbReference type="PANTHER" id="PTHR24253:SF162">
    <property type="entry name" value="SERINE PROTEASE 48"/>
    <property type="match status" value="1"/>
</dbReference>
<reference evidence="6" key="1">
    <citation type="submission" date="2022-06" db="EMBL/GenBank/DDBJ databases">
        <authorList>
            <person name="Andreotti S."/>
            <person name="Wyler E."/>
        </authorList>
    </citation>
    <scope>NUCLEOTIDE SEQUENCE</scope>
</reference>
<feature type="domain" description="Peptidase S1" evidence="5">
    <location>
        <begin position="42"/>
        <end position="278"/>
    </location>
</feature>
<evidence type="ECO:0000313" key="7">
    <source>
        <dbReference type="Proteomes" id="UP001152836"/>
    </source>
</evidence>
<evidence type="ECO:0000313" key="6">
    <source>
        <dbReference type="EMBL" id="CAH6901393.1"/>
    </source>
</evidence>
<keyword evidence="1" id="KW-1015">Disulfide bond</keyword>
<evidence type="ECO:0000256" key="4">
    <source>
        <dbReference type="SAM" id="SignalP"/>
    </source>
</evidence>
<name>A0AAU9ZUS9_PHORO</name>
<dbReference type="GO" id="GO:0006508">
    <property type="term" value="P:proteolysis"/>
    <property type="evidence" value="ECO:0007669"/>
    <property type="project" value="UniProtKB-KW"/>
</dbReference>
<dbReference type="GO" id="GO:0004252">
    <property type="term" value="F:serine-type endopeptidase activity"/>
    <property type="evidence" value="ECO:0007669"/>
    <property type="project" value="InterPro"/>
</dbReference>
<protein>
    <submittedName>
        <fullName evidence="6">Prss48 protein</fullName>
    </submittedName>
</protein>
<keyword evidence="2" id="KW-0720">Serine protease</keyword>
<dbReference type="Proteomes" id="UP001152836">
    <property type="component" value="Unassembled WGS sequence"/>
</dbReference>
<dbReference type="InterPro" id="IPR033116">
    <property type="entry name" value="TRYPSIN_SER"/>
</dbReference>
<dbReference type="Pfam" id="PF00089">
    <property type="entry name" value="Trypsin"/>
    <property type="match status" value="1"/>
</dbReference>
<evidence type="ECO:0000259" key="5">
    <source>
        <dbReference type="PROSITE" id="PS50240"/>
    </source>
</evidence>
<dbReference type="PROSITE" id="PS50240">
    <property type="entry name" value="TRYPSIN_DOM"/>
    <property type="match status" value="1"/>
</dbReference>
<dbReference type="PANTHER" id="PTHR24253">
    <property type="entry name" value="TRANSMEMBRANE PROTEASE SERINE"/>
    <property type="match status" value="1"/>
</dbReference>
<proteinExistence type="predicted"/>
<keyword evidence="3" id="KW-1133">Transmembrane helix</keyword>
<keyword evidence="3" id="KW-0472">Membrane</keyword>
<dbReference type="SUPFAM" id="SSF50494">
    <property type="entry name" value="Trypsin-like serine proteases"/>
    <property type="match status" value="1"/>
</dbReference>
<keyword evidence="7" id="KW-1185">Reference proteome</keyword>
<keyword evidence="2" id="KW-0645">Protease</keyword>
<dbReference type="InterPro" id="IPR001314">
    <property type="entry name" value="Peptidase_S1A"/>
</dbReference>
<dbReference type="PROSITE" id="PS00134">
    <property type="entry name" value="TRYPSIN_HIS"/>
    <property type="match status" value="1"/>
</dbReference>
<keyword evidence="3" id="KW-0812">Transmembrane</keyword>
<evidence type="ECO:0000256" key="2">
    <source>
        <dbReference type="RuleBase" id="RU363034"/>
    </source>
</evidence>
<dbReference type="InterPro" id="IPR018114">
    <property type="entry name" value="TRYPSIN_HIS"/>
</dbReference>
<feature type="chain" id="PRO_5044009791" evidence="4">
    <location>
        <begin position="20"/>
        <end position="312"/>
    </location>
</feature>
<dbReference type="InterPro" id="IPR001254">
    <property type="entry name" value="Trypsin_dom"/>
</dbReference>
<feature type="transmembrane region" description="Helical" evidence="3">
    <location>
        <begin position="288"/>
        <end position="305"/>
    </location>
</feature>
<dbReference type="InterPro" id="IPR009003">
    <property type="entry name" value="Peptidase_S1_PA"/>
</dbReference>
<dbReference type="PRINTS" id="PR00722">
    <property type="entry name" value="CHYMOTRYPSIN"/>
</dbReference>
<dbReference type="Gene3D" id="2.40.10.10">
    <property type="entry name" value="Trypsin-like serine proteases"/>
    <property type="match status" value="1"/>
</dbReference>
<evidence type="ECO:0000256" key="1">
    <source>
        <dbReference type="ARBA" id="ARBA00023157"/>
    </source>
</evidence>
<dbReference type="FunFam" id="2.40.10.10:FF:000039">
    <property type="entry name" value="Brain-specific serine protease 4"/>
    <property type="match status" value="1"/>
</dbReference>
<evidence type="ECO:0000256" key="3">
    <source>
        <dbReference type="SAM" id="Phobius"/>
    </source>
</evidence>
<keyword evidence="4" id="KW-0732">Signal</keyword>